<evidence type="ECO:0000259" key="11">
    <source>
        <dbReference type="PROSITE" id="PS51194"/>
    </source>
</evidence>
<evidence type="ECO:0000256" key="6">
    <source>
        <dbReference type="PROSITE-ProRule" id="PRU00552"/>
    </source>
</evidence>
<dbReference type="Pfam" id="PF00271">
    <property type="entry name" value="Helicase_C"/>
    <property type="match status" value="1"/>
</dbReference>
<keyword evidence="4 7" id="KW-0067">ATP-binding</keyword>
<keyword evidence="2 7" id="KW-0378">Hydrolase</keyword>
<accession>A0A183C4G1</accession>
<keyword evidence="5 8" id="KW-0694">RNA-binding</keyword>
<dbReference type="PROSITE" id="PS51195">
    <property type="entry name" value="Q_MOTIF"/>
    <property type="match status" value="1"/>
</dbReference>
<reference evidence="13" key="1">
    <citation type="submission" date="2013-12" db="EMBL/GenBank/DDBJ databases">
        <authorList>
            <person name="Aslett M."/>
        </authorList>
    </citation>
    <scope>NUCLEOTIDE SEQUENCE [LARGE SCALE GENOMIC DNA]</scope>
    <source>
        <strain evidence="13">Lindley</strain>
    </source>
</reference>
<dbReference type="InterPro" id="IPR001650">
    <property type="entry name" value="Helicase_C-like"/>
</dbReference>
<evidence type="ECO:0000256" key="7">
    <source>
        <dbReference type="RuleBase" id="RU000492"/>
    </source>
</evidence>
<feature type="short sequence motif" description="Q motif" evidence="6">
    <location>
        <begin position="41"/>
        <end position="69"/>
    </location>
</feature>
<dbReference type="SMART" id="SM01178">
    <property type="entry name" value="DUF4217"/>
    <property type="match status" value="1"/>
</dbReference>
<evidence type="ECO:0000256" key="5">
    <source>
        <dbReference type="ARBA" id="ARBA00022884"/>
    </source>
</evidence>
<evidence type="ECO:0000259" key="12">
    <source>
        <dbReference type="PROSITE" id="PS51195"/>
    </source>
</evidence>
<protein>
    <recommendedName>
        <fullName evidence="8">ATP-dependent RNA helicase</fullName>
        <ecNumber evidence="8">3.6.4.13</ecNumber>
    </recommendedName>
</protein>
<dbReference type="WBParaSite" id="GPLIN_000775500">
    <property type="protein sequence ID" value="GPLIN_000775500"/>
    <property type="gene ID" value="GPLIN_000775500"/>
</dbReference>
<evidence type="ECO:0000256" key="1">
    <source>
        <dbReference type="ARBA" id="ARBA00022741"/>
    </source>
</evidence>
<keyword evidence="3 7" id="KW-0347">Helicase</keyword>
<dbReference type="GO" id="GO:0043186">
    <property type="term" value="C:P granule"/>
    <property type="evidence" value="ECO:0007669"/>
    <property type="project" value="UniProtKB-ARBA"/>
</dbReference>
<feature type="domain" description="Helicase C-terminal" evidence="11">
    <location>
        <begin position="225"/>
        <end position="387"/>
    </location>
</feature>
<name>A0A183C4G1_GLOPA</name>
<dbReference type="CDD" id="cd18787">
    <property type="entry name" value="SF2_C_DEAD"/>
    <property type="match status" value="1"/>
</dbReference>
<keyword evidence="13" id="KW-1185">Reference proteome</keyword>
<comment type="catalytic activity">
    <reaction evidence="8">
        <text>ATP + H2O = ADP + phosphate + H(+)</text>
        <dbReference type="Rhea" id="RHEA:13065"/>
        <dbReference type="ChEBI" id="CHEBI:15377"/>
        <dbReference type="ChEBI" id="CHEBI:15378"/>
        <dbReference type="ChEBI" id="CHEBI:30616"/>
        <dbReference type="ChEBI" id="CHEBI:43474"/>
        <dbReference type="ChEBI" id="CHEBI:456216"/>
        <dbReference type="EC" id="3.6.4.13"/>
    </reaction>
</comment>
<dbReference type="SMART" id="SM00490">
    <property type="entry name" value="HELICc"/>
    <property type="match status" value="1"/>
</dbReference>
<dbReference type="InterPro" id="IPR000629">
    <property type="entry name" value="RNA-helicase_DEAD-box_CS"/>
</dbReference>
<dbReference type="EC" id="3.6.4.13" evidence="8"/>
<sequence length="572" mass="64282">MTTEKNANTQKKSKKKQELDQIEEVTKQYTKFDAEAISSGDLFSAFPLSLKTLKGLEDAKFTKPTDIQRLSLGHSILGKDVVGGAKTGSGKTLALIVPLLENLWRNRWTKTDGLGALIITPTRELAYQIYQVLNTVGKHHEFSVALLIGGTDVDFEKHRLAAVNIIICTPGRLLQHMDENEHFSCDQLQVLVIDEADRILDMGFRQQDPVFVAAHEHCDKATPDQLVQSYFVCMEEDKLNMLWSFLKNNLKKKTLVFVTCCKQALSHLRPGLYFTGLWGDLKQNKRMEHFHRFDAATGGAAMVCTDVASRGLDFNGLDWVLQMDCPPTVDDYIHRVGRTARMNRKGEAMLMLTPSQEVFTTLLNERSVPINKVTVEPDKVFDVRNKINNLMIPNPSLKQFAQQSLVAYAKAVYFTNLKNVFDVQSIDFDALAKSYGLVVTPRIRFLRKMGMAPMGKSETSGKIKTEQIVLGNTQGESSTENPFQIGGDKGCDDADDDGDEPFLKVSRRDVFNSISEVDIKEEVLSRISSKKPISKTMMAKKMIKRLGVVGKRKRFEDEAESDEEDAHKEIAC</sequence>
<dbReference type="Pfam" id="PF13959">
    <property type="entry name" value="CTE_SPB4"/>
    <property type="match status" value="1"/>
</dbReference>
<comment type="similarity">
    <text evidence="7">Belongs to the DEAD box helicase family.</text>
</comment>
<evidence type="ECO:0000259" key="10">
    <source>
        <dbReference type="PROSITE" id="PS51192"/>
    </source>
</evidence>
<dbReference type="PANTHER" id="PTHR24031">
    <property type="entry name" value="RNA HELICASE"/>
    <property type="match status" value="1"/>
</dbReference>
<dbReference type="GO" id="GO:0003724">
    <property type="term" value="F:RNA helicase activity"/>
    <property type="evidence" value="ECO:0007669"/>
    <property type="project" value="UniProtKB-EC"/>
</dbReference>
<evidence type="ECO:0000256" key="8">
    <source>
        <dbReference type="RuleBase" id="RU365068"/>
    </source>
</evidence>
<dbReference type="AlphaFoldDB" id="A0A183C4G1"/>
<reference evidence="14" key="3">
    <citation type="submission" date="2016-06" db="UniProtKB">
        <authorList>
            <consortium name="WormBaseParasite"/>
        </authorList>
    </citation>
    <scope>IDENTIFICATION</scope>
</reference>
<keyword evidence="1 7" id="KW-0547">Nucleotide-binding</keyword>
<evidence type="ECO:0000313" key="14">
    <source>
        <dbReference type="WBParaSite" id="GPLIN_000775500"/>
    </source>
</evidence>
<dbReference type="Proteomes" id="UP000050741">
    <property type="component" value="Unassembled WGS sequence"/>
</dbReference>
<dbReference type="GO" id="GO:0003723">
    <property type="term" value="F:RNA binding"/>
    <property type="evidence" value="ECO:0007669"/>
    <property type="project" value="UniProtKB-UniRule"/>
</dbReference>
<dbReference type="InterPro" id="IPR014001">
    <property type="entry name" value="Helicase_ATP-bd"/>
</dbReference>
<evidence type="ECO:0000256" key="2">
    <source>
        <dbReference type="ARBA" id="ARBA00022801"/>
    </source>
</evidence>
<feature type="region of interest" description="Disordered" evidence="9">
    <location>
        <begin position="1"/>
        <end position="20"/>
    </location>
</feature>
<evidence type="ECO:0000313" key="13">
    <source>
        <dbReference type="Proteomes" id="UP000050741"/>
    </source>
</evidence>
<dbReference type="PROSITE" id="PS51192">
    <property type="entry name" value="HELICASE_ATP_BIND_1"/>
    <property type="match status" value="1"/>
</dbReference>
<comment type="function">
    <text evidence="8">RNA helicase.</text>
</comment>
<dbReference type="Pfam" id="PF00270">
    <property type="entry name" value="DEAD"/>
    <property type="match status" value="1"/>
</dbReference>
<dbReference type="InterPro" id="IPR011545">
    <property type="entry name" value="DEAD/DEAH_box_helicase_dom"/>
</dbReference>
<dbReference type="PROSITE" id="PS00039">
    <property type="entry name" value="DEAD_ATP_HELICASE"/>
    <property type="match status" value="1"/>
</dbReference>
<feature type="compositionally biased region" description="Polar residues" evidence="9">
    <location>
        <begin position="1"/>
        <end position="10"/>
    </location>
</feature>
<reference evidence="13" key="2">
    <citation type="submission" date="2014-05" db="EMBL/GenBank/DDBJ databases">
        <title>The genome and life-stage specific transcriptomes of Globodera pallida elucidate key aspects of plant parasitism by a cyst nematode.</title>
        <authorList>
            <person name="Cotton J.A."/>
            <person name="Lilley C.J."/>
            <person name="Jones L.M."/>
            <person name="Kikuchi T."/>
            <person name="Reid A.J."/>
            <person name="Thorpe P."/>
            <person name="Tsai I.J."/>
            <person name="Beasley H."/>
            <person name="Blok V."/>
            <person name="Cock P.J.A."/>
            <person name="Van den Akker S.E."/>
            <person name="Holroyd N."/>
            <person name="Hunt M."/>
            <person name="Mantelin S."/>
            <person name="Naghra H."/>
            <person name="Pain A."/>
            <person name="Palomares-Rius J.E."/>
            <person name="Zarowiecki M."/>
            <person name="Berriman M."/>
            <person name="Jones J.T."/>
            <person name="Urwin P.E."/>
        </authorList>
    </citation>
    <scope>NUCLEOTIDE SEQUENCE [LARGE SCALE GENOMIC DNA]</scope>
    <source>
        <strain evidence="13">Lindley</strain>
    </source>
</reference>
<evidence type="ECO:0000256" key="9">
    <source>
        <dbReference type="SAM" id="MobiDB-lite"/>
    </source>
</evidence>
<comment type="domain">
    <text evidence="8">The Q motif is unique to and characteristic of the DEAD box family of RNA helicases and controls ATP binding and hydrolysis.</text>
</comment>
<dbReference type="SUPFAM" id="SSF52540">
    <property type="entry name" value="P-loop containing nucleoside triphosphate hydrolases"/>
    <property type="match status" value="2"/>
</dbReference>
<dbReference type="GO" id="GO:0016887">
    <property type="term" value="F:ATP hydrolysis activity"/>
    <property type="evidence" value="ECO:0007669"/>
    <property type="project" value="RHEA"/>
</dbReference>
<proteinExistence type="inferred from homology"/>
<organism evidence="13 14">
    <name type="scientific">Globodera pallida</name>
    <name type="common">Potato cyst nematode worm</name>
    <name type="synonym">Heterodera pallida</name>
    <dbReference type="NCBI Taxonomy" id="36090"/>
    <lineage>
        <taxon>Eukaryota</taxon>
        <taxon>Metazoa</taxon>
        <taxon>Ecdysozoa</taxon>
        <taxon>Nematoda</taxon>
        <taxon>Chromadorea</taxon>
        <taxon>Rhabditida</taxon>
        <taxon>Tylenchina</taxon>
        <taxon>Tylenchomorpha</taxon>
        <taxon>Tylenchoidea</taxon>
        <taxon>Heteroderidae</taxon>
        <taxon>Heteroderinae</taxon>
        <taxon>Globodera</taxon>
    </lineage>
</organism>
<dbReference type="PROSITE" id="PS51194">
    <property type="entry name" value="HELICASE_CTER"/>
    <property type="match status" value="1"/>
</dbReference>
<feature type="domain" description="DEAD-box RNA helicase Q" evidence="12">
    <location>
        <begin position="41"/>
        <end position="69"/>
    </location>
</feature>
<dbReference type="InterPro" id="IPR025313">
    <property type="entry name" value="SPB4-like_CTE"/>
</dbReference>
<evidence type="ECO:0000256" key="4">
    <source>
        <dbReference type="ARBA" id="ARBA00022840"/>
    </source>
</evidence>
<feature type="domain" description="Helicase ATP-binding" evidence="10">
    <location>
        <begin position="72"/>
        <end position="241"/>
    </location>
</feature>
<feature type="region of interest" description="Disordered" evidence="9">
    <location>
        <begin position="553"/>
        <end position="572"/>
    </location>
</feature>
<dbReference type="Gene3D" id="3.40.50.300">
    <property type="entry name" value="P-loop containing nucleotide triphosphate hydrolases"/>
    <property type="match status" value="2"/>
</dbReference>
<dbReference type="SMART" id="SM00487">
    <property type="entry name" value="DEXDc"/>
    <property type="match status" value="1"/>
</dbReference>
<dbReference type="InterPro" id="IPR014014">
    <property type="entry name" value="RNA_helicase_DEAD_Q_motif"/>
</dbReference>
<evidence type="ECO:0000256" key="3">
    <source>
        <dbReference type="ARBA" id="ARBA00022806"/>
    </source>
</evidence>
<dbReference type="GO" id="GO:0005524">
    <property type="term" value="F:ATP binding"/>
    <property type="evidence" value="ECO:0007669"/>
    <property type="project" value="UniProtKB-UniRule"/>
</dbReference>
<dbReference type="InterPro" id="IPR027417">
    <property type="entry name" value="P-loop_NTPase"/>
</dbReference>